<feature type="coiled-coil region" evidence="2">
    <location>
        <begin position="233"/>
        <end position="263"/>
    </location>
</feature>
<keyword evidence="2" id="KW-0175">Coiled coil</keyword>
<dbReference type="Pfam" id="PF00429">
    <property type="entry name" value="TLV_coat"/>
    <property type="match status" value="1"/>
</dbReference>
<name>A0A8J4JQS5_EUDSL</name>
<dbReference type="SUPFAM" id="SSF58069">
    <property type="entry name" value="Virus ectodomain"/>
    <property type="match status" value="1"/>
</dbReference>
<keyword evidence="4" id="KW-1185">Reference proteome</keyword>
<evidence type="ECO:0000256" key="2">
    <source>
        <dbReference type="SAM" id="Coils"/>
    </source>
</evidence>
<proteinExistence type="predicted"/>
<reference evidence="3 4" key="1">
    <citation type="journal article" date="2019" name="Gigascience">
        <title>High-coverage genomes to elucidate the evolution of penguins.</title>
        <authorList>
            <person name="Pan H."/>
            <person name="Cole T.L."/>
            <person name="Bi X."/>
            <person name="Fang M."/>
            <person name="Zhou C."/>
            <person name="Yang Z."/>
            <person name="Ksepka D.T."/>
            <person name="Hart T."/>
            <person name="Bouzat J.L."/>
            <person name="Argilla L.S."/>
            <person name="Bertelsen M.F."/>
            <person name="Boersma P.D."/>
            <person name="Bost C.A."/>
            <person name="Cherel Y."/>
            <person name="Dann P."/>
            <person name="Fiddaman S.R."/>
            <person name="Howard P."/>
            <person name="Labuschagne K."/>
            <person name="Mattern T."/>
            <person name="Miller G."/>
            <person name="Parker P."/>
            <person name="Phillips R.A."/>
            <person name="Quillfeldt P."/>
            <person name="Ryan P.G."/>
            <person name="Taylor H."/>
            <person name="Thompson D.R."/>
            <person name="Young M.J."/>
            <person name="Ellegaard M.R."/>
            <person name="Gilbert M.T.P."/>
            <person name="Sinding M.S."/>
            <person name="Pacheco G."/>
            <person name="Shepherd L.D."/>
            <person name="Tennyson A.J.D."/>
            <person name="Grosser S."/>
            <person name="Kay E."/>
            <person name="Nupen L.J."/>
            <person name="Ellenberg U."/>
            <person name="Houston D.M."/>
            <person name="Reeve A.H."/>
            <person name="Johnson K."/>
            <person name="Masello J.F."/>
            <person name="Stracke T."/>
            <person name="McKinlay B."/>
            <person name="Borboroglu P.G."/>
            <person name="Zhang D.X."/>
            <person name="Zhang G."/>
        </authorList>
    </citation>
    <scope>NUCLEOTIDE SEQUENCE [LARGE SCALE GENOMIC DNA]</scope>
    <source>
        <strain evidence="3">Ant 5</strain>
    </source>
</reference>
<dbReference type="InterPro" id="IPR018154">
    <property type="entry name" value="TLV/ENV_coat_polyprotein"/>
</dbReference>
<evidence type="ECO:0000313" key="4">
    <source>
        <dbReference type="Proteomes" id="UP000725257"/>
    </source>
</evidence>
<protein>
    <submittedName>
        <fullName evidence="3">Syncytin-2</fullName>
    </submittedName>
</protein>
<gene>
    <name evidence="3" type="primary">ERVFRD-1</name>
    <name evidence="3" type="ORF">FQV14_0006050</name>
</gene>
<accession>A0A8J4JQS5</accession>
<comment type="caution">
    <text evidence="3">The sequence shown here is derived from an EMBL/GenBank/DDBJ whole genome shotgun (WGS) entry which is preliminary data.</text>
</comment>
<evidence type="ECO:0000313" key="3">
    <source>
        <dbReference type="EMBL" id="KAF1527311.1"/>
    </source>
</evidence>
<dbReference type="Proteomes" id="UP000725257">
    <property type="component" value="Unassembled WGS sequence"/>
</dbReference>
<dbReference type="AlphaFoldDB" id="A0A8J4JQS5"/>
<evidence type="ECO:0000256" key="1">
    <source>
        <dbReference type="ARBA" id="ARBA00023157"/>
    </source>
</evidence>
<keyword evidence="1" id="KW-1015">Disulfide bond</keyword>
<sequence>MEGRTDRINFIMVVSIILQIGQVQSGWKENTHLTLVQQVTKLVNRSDCWICTHIPEHGEKKISLIGIPIPSNVSWTNLWVNTSWDSEKDAEQIDITTPTPQDSYYTCVQRCNPPTGMGKLHCKDTVYVGNQTACNKTINISVNSEVKNFTKWPVPEGMGWYWICNDTARKILPENWKGTCTLGAIIPNMTVHTRLDKGFLRSPLKRLKRNNPLIERSTAFHSFVRWFLPRLGVSEIEKALVNISAVIEKLENATMDAIQAQQEELGSLSGVVLQNKMALDILLAAQGGVCMMINTSCCTYVDQSGRVSTDLQVIWDQTKILHQVTQDNTSWGFEEVWNKLT</sequence>
<dbReference type="PANTHER" id="PTHR10424">
    <property type="entry name" value="VIRAL ENVELOPE PROTEIN"/>
    <property type="match status" value="1"/>
</dbReference>
<dbReference type="EMBL" id="VULE01000956">
    <property type="protein sequence ID" value="KAF1527311.1"/>
    <property type="molecule type" value="Genomic_DNA"/>
</dbReference>
<dbReference type="Gene3D" id="1.10.287.210">
    <property type="match status" value="1"/>
</dbReference>
<feature type="non-terminal residue" evidence="3">
    <location>
        <position position="341"/>
    </location>
</feature>
<organism evidence="3 4">
    <name type="scientific">Eudyptes sclateri</name>
    <name type="common">Erect-crested penguin</name>
    <dbReference type="NCBI Taxonomy" id="92688"/>
    <lineage>
        <taxon>Eukaryota</taxon>
        <taxon>Metazoa</taxon>
        <taxon>Chordata</taxon>
        <taxon>Craniata</taxon>
        <taxon>Vertebrata</taxon>
        <taxon>Euteleostomi</taxon>
        <taxon>Archelosauria</taxon>
        <taxon>Archosauria</taxon>
        <taxon>Dinosauria</taxon>
        <taxon>Saurischia</taxon>
        <taxon>Theropoda</taxon>
        <taxon>Coelurosauria</taxon>
        <taxon>Aves</taxon>
        <taxon>Neognathae</taxon>
        <taxon>Neoaves</taxon>
        <taxon>Aequornithes</taxon>
        <taxon>Sphenisciformes</taxon>
        <taxon>Spheniscidae</taxon>
        <taxon>Eudyptes</taxon>
    </lineage>
</organism>
<dbReference type="PANTHER" id="PTHR10424:SF73">
    <property type="entry name" value="ENDOGENOUS RETROVIRUS GROUP FC1 ENV POLYPROTEIN-RELATED"/>
    <property type="match status" value="1"/>
</dbReference>
<feature type="non-terminal residue" evidence="3">
    <location>
        <position position="1"/>
    </location>
</feature>